<comment type="caution">
    <text evidence="2">The sequence shown here is derived from an EMBL/GenBank/DDBJ whole genome shotgun (WGS) entry which is preliminary data.</text>
</comment>
<keyword evidence="3" id="KW-1185">Reference proteome</keyword>
<accession>A0ABP9R951</accession>
<reference evidence="3" key="1">
    <citation type="journal article" date="2019" name="Int. J. Syst. Evol. Microbiol.">
        <title>The Global Catalogue of Microorganisms (GCM) 10K type strain sequencing project: providing services to taxonomists for standard genome sequencing and annotation.</title>
        <authorList>
            <consortium name="The Broad Institute Genomics Platform"/>
            <consortium name="The Broad Institute Genome Sequencing Center for Infectious Disease"/>
            <person name="Wu L."/>
            <person name="Ma J."/>
        </authorList>
    </citation>
    <scope>NUCLEOTIDE SEQUENCE [LARGE SCALE GENOMIC DNA]</scope>
    <source>
        <strain evidence="3">JCM 18303</strain>
    </source>
</reference>
<dbReference type="EMBL" id="BAABJP010000055">
    <property type="protein sequence ID" value="GAA5172958.1"/>
    <property type="molecule type" value="Genomic_DNA"/>
</dbReference>
<organism evidence="2 3">
    <name type="scientific">Pseudonocardia eucalypti</name>
    <dbReference type="NCBI Taxonomy" id="648755"/>
    <lineage>
        <taxon>Bacteria</taxon>
        <taxon>Bacillati</taxon>
        <taxon>Actinomycetota</taxon>
        <taxon>Actinomycetes</taxon>
        <taxon>Pseudonocardiales</taxon>
        <taxon>Pseudonocardiaceae</taxon>
        <taxon>Pseudonocardia</taxon>
    </lineage>
</organism>
<dbReference type="Proteomes" id="UP001428817">
    <property type="component" value="Unassembled WGS sequence"/>
</dbReference>
<evidence type="ECO:0000313" key="3">
    <source>
        <dbReference type="Proteomes" id="UP001428817"/>
    </source>
</evidence>
<keyword evidence="1" id="KW-0732">Signal</keyword>
<feature type="signal peptide" evidence="1">
    <location>
        <begin position="1"/>
        <end position="20"/>
    </location>
</feature>
<feature type="chain" id="PRO_5046577015" evidence="1">
    <location>
        <begin position="21"/>
        <end position="133"/>
    </location>
</feature>
<name>A0ABP9R951_9PSEU</name>
<gene>
    <name evidence="2" type="ORF">GCM10023321_73550</name>
</gene>
<dbReference type="PROSITE" id="PS51257">
    <property type="entry name" value="PROKAR_LIPOPROTEIN"/>
    <property type="match status" value="1"/>
</dbReference>
<evidence type="ECO:0000313" key="2">
    <source>
        <dbReference type="EMBL" id="GAA5172958.1"/>
    </source>
</evidence>
<sequence>MTISRVAVIAGAALALTACAGSSPVAVNAPPGASSMNVRIGTDGDESKPMKVSYTCPGSGTGSVCGPETIEGHWAKTLNAPVGTALWMQVERADPNSSGTTPNCWISDESGGKVYIKDAKGTCVLRVEPAPPS</sequence>
<proteinExistence type="predicted"/>
<evidence type="ECO:0000256" key="1">
    <source>
        <dbReference type="SAM" id="SignalP"/>
    </source>
</evidence>
<protein>
    <submittedName>
        <fullName evidence="2">Uncharacterized protein</fullName>
    </submittedName>
</protein>